<keyword evidence="1" id="KW-0812">Transmembrane</keyword>
<evidence type="ECO:0000313" key="4">
    <source>
        <dbReference type="Proteomes" id="UP000285780"/>
    </source>
</evidence>
<sequence length="103" mass="12056">MEKLKQRWGVDNNWSLAAIFIVFAMNGSFAAWVAKPITGLLGLSPETMSPWLYYPLRILLIFPIYQTTLPLLGWLFGQFNFFWDFEKKFLSRLGLGFLFKKQN</sequence>
<dbReference type="InterPro" id="IPR046714">
    <property type="entry name" value="DUF6787"/>
</dbReference>
<evidence type="ECO:0000256" key="1">
    <source>
        <dbReference type="SAM" id="Phobius"/>
    </source>
</evidence>
<dbReference type="RefSeq" id="WP_120186947.1">
    <property type="nucleotide sequence ID" value="NZ_RAQM01000009.1"/>
</dbReference>
<feature type="transmembrane region" description="Helical" evidence="1">
    <location>
        <begin position="12"/>
        <end position="34"/>
    </location>
</feature>
<dbReference type="Proteomes" id="UP000285780">
    <property type="component" value="Unassembled WGS sequence"/>
</dbReference>
<dbReference type="EMBL" id="RAQM01000009">
    <property type="protein sequence ID" value="RKF03364.1"/>
    <property type="molecule type" value="Genomic_DNA"/>
</dbReference>
<reference evidence="3 4" key="1">
    <citation type="submission" date="2018-09" db="EMBL/GenBank/DDBJ databases">
        <title>Genomic Encyclopedia of Archaeal and Bacterial Type Strains, Phase II (KMG-II): from individual species to whole genera.</title>
        <authorList>
            <person name="Goeker M."/>
        </authorList>
    </citation>
    <scope>NUCLEOTIDE SEQUENCE [LARGE SCALE GENOMIC DNA]</scope>
    <source>
        <strain evidence="3 4">DSM 16505</strain>
    </source>
</reference>
<evidence type="ECO:0000313" key="3">
    <source>
        <dbReference type="EMBL" id="RKF03364.1"/>
    </source>
</evidence>
<organism evidence="3 4">
    <name type="scientific">Tenacibaculum lutimaris</name>
    <dbReference type="NCBI Taxonomy" id="285258"/>
    <lineage>
        <taxon>Bacteria</taxon>
        <taxon>Pseudomonadati</taxon>
        <taxon>Bacteroidota</taxon>
        <taxon>Flavobacteriia</taxon>
        <taxon>Flavobacteriales</taxon>
        <taxon>Flavobacteriaceae</taxon>
        <taxon>Tenacibaculum</taxon>
    </lineage>
</organism>
<dbReference type="AlphaFoldDB" id="A0A420DZS2"/>
<keyword evidence="1" id="KW-0472">Membrane</keyword>
<gene>
    <name evidence="3" type="ORF">C8N26_1749</name>
</gene>
<feature type="domain" description="DUF6787" evidence="2">
    <location>
        <begin position="19"/>
        <end position="97"/>
    </location>
</feature>
<keyword evidence="1" id="KW-1133">Transmembrane helix</keyword>
<protein>
    <recommendedName>
        <fullName evidence="2">DUF6787 domain-containing protein</fullName>
    </recommendedName>
</protein>
<comment type="caution">
    <text evidence="3">The sequence shown here is derived from an EMBL/GenBank/DDBJ whole genome shotgun (WGS) entry which is preliminary data.</text>
</comment>
<keyword evidence="4" id="KW-1185">Reference proteome</keyword>
<evidence type="ECO:0000259" key="2">
    <source>
        <dbReference type="Pfam" id="PF20584"/>
    </source>
</evidence>
<dbReference type="Pfam" id="PF20584">
    <property type="entry name" value="DUF6787"/>
    <property type="match status" value="1"/>
</dbReference>
<proteinExistence type="predicted"/>
<feature type="transmembrane region" description="Helical" evidence="1">
    <location>
        <begin position="54"/>
        <end position="83"/>
    </location>
</feature>
<name>A0A420DZS2_9FLAO</name>
<accession>A0A420DZS2</accession>